<feature type="region of interest" description="Disordered" evidence="1">
    <location>
        <begin position="1"/>
        <end position="45"/>
    </location>
</feature>
<dbReference type="Proteomes" id="UP000250321">
    <property type="component" value="Unassembled WGS sequence"/>
</dbReference>
<evidence type="ECO:0000256" key="1">
    <source>
        <dbReference type="SAM" id="MobiDB-lite"/>
    </source>
</evidence>
<evidence type="ECO:0000313" key="2">
    <source>
        <dbReference type="EMBL" id="PQQ07395.1"/>
    </source>
</evidence>
<feature type="compositionally biased region" description="Basic residues" evidence="1">
    <location>
        <begin position="1"/>
        <end position="19"/>
    </location>
</feature>
<accession>A0A314YFR6</accession>
<name>A0A314YFR6_PRUYE</name>
<gene>
    <name evidence="2" type="ORF">Pyn_32143</name>
</gene>
<dbReference type="OrthoDB" id="10465971at2759"/>
<comment type="caution">
    <text evidence="2">The sequence shown here is derived from an EMBL/GenBank/DDBJ whole genome shotgun (WGS) entry which is preliminary data.</text>
</comment>
<protein>
    <submittedName>
        <fullName evidence="2">Uncharacterized protein</fullName>
    </submittedName>
</protein>
<proteinExistence type="predicted"/>
<keyword evidence="3" id="KW-1185">Reference proteome</keyword>
<dbReference type="EMBL" id="PJQY01000861">
    <property type="protein sequence ID" value="PQQ07395.1"/>
    <property type="molecule type" value="Genomic_DNA"/>
</dbReference>
<reference evidence="2 3" key="1">
    <citation type="submission" date="2018-02" db="EMBL/GenBank/DDBJ databases">
        <title>Draft genome of wild Prunus yedoensis var. nudiflora.</title>
        <authorList>
            <person name="Baek S."/>
            <person name="Kim J.-H."/>
            <person name="Choi K."/>
            <person name="Kim G.-B."/>
            <person name="Cho A."/>
            <person name="Jang H."/>
            <person name="Shin C.-H."/>
            <person name="Yu H.-J."/>
            <person name="Mun J.-H."/>
        </authorList>
    </citation>
    <scope>NUCLEOTIDE SEQUENCE [LARGE SCALE GENOMIC DNA]</scope>
    <source>
        <strain evidence="3">cv. Jeju island</strain>
        <tissue evidence="2">Leaf</tissue>
    </source>
</reference>
<dbReference type="AlphaFoldDB" id="A0A314YFR6"/>
<organism evidence="2 3">
    <name type="scientific">Prunus yedoensis var. nudiflora</name>
    <dbReference type="NCBI Taxonomy" id="2094558"/>
    <lineage>
        <taxon>Eukaryota</taxon>
        <taxon>Viridiplantae</taxon>
        <taxon>Streptophyta</taxon>
        <taxon>Embryophyta</taxon>
        <taxon>Tracheophyta</taxon>
        <taxon>Spermatophyta</taxon>
        <taxon>Magnoliopsida</taxon>
        <taxon>eudicotyledons</taxon>
        <taxon>Gunneridae</taxon>
        <taxon>Pentapetalae</taxon>
        <taxon>rosids</taxon>
        <taxon>fabids</taxon>
        <taxon>Rosales</taxon>
        <taxon>Rosaceae</taxon>
        <taxon>Amygdaloideae</taxon>
        <taxon>Amygdaleae</taxon>
        <taxon>Prunus</taxon>
    </lineage>
</organism>
<evidence type="ECO:0000313" key="3">
    <source>
        <dbReference type="Proteomes" id="UP000250321"/>
    </source>
</evidence>
<sequence length="151" mass="17477">MDQGRSRGRCRGRGRGRARGRGEEPGVVETTSEIHEESEEEIREEAPACVQNVRNMQMDDRTTDLFAEFLQAREHGVPQPPLVPPTNPFRMSLLIRDLKKLGVKPFEVKVDHMKEDRWIRNLENYFKILGMTSVEKRSAASSYLHDEARVW</sequence>